<organism evidence="1 2">
    <name type="scientific">Candidatus Magnetobacterium bavaricum</name>
    <dbReference type="NCBI Taxonomy" id="29290"/>
    <lineage>
        <taxon>Bacteria</taxon>
        <taxon>Pseudomonadati</taxon>
        <taxon>Nitrospirota</taxon>
        <taxon>Thermodesulfovibrionia</taxon>
        <taxon>Thermodesulfovibrionales</taxon>
        <taxon>Candidatus Magnetobacteriaceae</taxon>
        <taxon>Candidatus Magnetobacterium</taxon>
    </lineage>
</organism>
<name>A0A0F3GHJ9_9BACT</name>
<proteinExistence type="predicted"/>
<protein>
    <recommendedName>
        <fullName evidence="3">DUF4829 domain-containing protein</fullName>
    </recommendedName>
</protein>
<sequence length="177" mass="20595">MFRRYSKLVVIIVIVVTTLTVISELLKETPEELAEKYLEAVRLGDKNEILALSMNSDIFYKMIGLSANSDNDKILLRSFKLTQWRLIGERQVSVTRMHQEIEVAFQHEIIKNDDKFGYYESNLASFSRVRYAKGFLYDITYTDETDVVSQSNYALIRLVKAKDGAWKVYDFTIQNKV</sequence>
<evidence type="ECO:0000313" key="2">
    <source>
        <dbReference type="Proteomes" id="UP000033423"/>
    </source>
</evidence>
<evidence type="ECO:0008006" key="3">
    <source>
        <dbReference type="Google" id="ProtNLM"/>
    </source>
</evidence>
<dbReference type="AlphaFoldDB" id="A0A0F3GHJ9"/>
<gene>
    <name evidence="1" type="ORF">MBAV_006514</name>
</gene>
<dbReference type="EMBL" id="LACI01002737">
    <property type="protein sequence ID" value="KJU81292.1"/>
    <property type="molecule type" value="Genomic_DNA"/>
</dbReference>
<accession>A0A0F3GHJ9</accession>
<reference evidence="1 2" key="1">
    <citation type="submission" date="2015-02" db="EMBL/GenBank/DDBJ databases">
        <title>Single-cell genomics of uncultivated deep-branching MTB reveals a conserved set of magnetosome genes.</title>
        <authorList>
            <person name="Kolinko S."/>
            <person name="Richter M."/>
            <person name="Glockner F.O."/>
            <person name="Brachmann A."/>
            <person name="Schuler D."/>
        </authorList>
    </citation>
    <scope>NUCLEOTIDE SEQUENCE [LARGE SCALE GENOMIC DNA]</scope>
    <source>
        <strain evidence="1">TM-1</strain>
    </source>
</reference>
<comment type="caution">
    <text evidence="1">The sequence shown here is derived from an EMBL/GenBank/DDBJ whole genome shotgun (WGS) entry which is preliminary data.</text>
</comment>
<evidence type="ECO:0000313" key="1">
    <source>
        <dbReference type="EMBL" id="KJU81292.1"/>
    </source>
</evidence>
<keyword evidence="2" id="KW-1185">Reference proteome</keyword>
<dbReference type="Proteomes" id="UP000033423">
    <property type="component" value="Unassembled WGS sequence"/>
</dbReference>